<dbReference type="Proteomes" id="UP000283530">
    <property type="component" value="Unassembled WGS sequence"/>
</dbReference>
<proteinExistence type="predicted"/>
<keyword evidence="2" id="KW-1185">Reference proteome</keyword>
<evidence type="ECO:0000313" key="1">
    <source>
        <dbReference type="EMBL" id="RWR78011.1"/>
    </source>
</evidence>
<reference evidence="1 2" key="1">
    <citation type="journal article" date="2019" name="Nat. Plants">
        <title>Stout camphor tree genome fills gaps in understanding of flowering plant genome evolution.</title>
        <authorList>
            <person name="Chaw S.M."/>
            <person name="Liu Y.C."/>
            <person name="Wu Y.W."/>
            <person name="Wang H.Y."/>
            <person name="Lin C.I."/>
            <person name="Wu C.S."/>
            <person name="Ke H.M."/>
            <person name="Chang L.Y."/>
            <person name="Hsu C.Y."/>
            <person name="Yang H.T."/>
            <person name="Sudianto E."/>
            <person name="Hsu M.H."/>
            <person name="Wu K.P."/>
            <person name="Wang L.N."/>
            <person name="Leebens-Mack J.H."/>
            <person name="Tsai I.J."/>
        </authorList>
    </citation>
    <scope>NUCLEOTIDE SEQUENCE [LARGE SCALE GENOMIC DNA]</scope>
    <source>
        <strain evidence="2">cv. Chaw 1501</strain>
        <tissue evidence="1">Young leaves</tissue>
    </source>
</reference>
<dbReference type="AlphaFoldDB" id="A0A3S3MDW3"/>
<accession>A0A3S3MDW3</accession>
<dbReference type="EMBL" id="QPKB01000002">
    <property type="protein sequence ID" value="RWR78011.1"/>
    <property type="molecule type" value="Genomic_DNA"/>
</dbReference>
<gene>
    <name evidence="1" type="ORF">CKAN_00651600</name>
</gene>
<name>A0A3S3MDW3_9MAGN</name>
<sequence>MFTSLRGPDFYTDLVQLHLLKMPSVFQWKRAMRKCNTIQHMKGLPTINSFIPEYQKSRCVPLCLRETL</sequence>
<comment type="caution">
    <text evidence="1">The sequence shown here is derived from an EMBL/GenBank/DDBJ whole genome shotgun (WGS) entry which is preliminary data.</text>
</comment>
<evidence type="ECO:0000313" key="2">
    <source>
        <dbReference type="Proteomes" id="UP000283530"/>
    </source>
</evidence>
<organism evidence="1 2">
    <name type="scientific">Cinnamomum micranthum f. kanehirae</name>
    <dbReference type="NCBI Taxonomy" id="337451"/>
    <lineage>
        <taxon>Eukaryota</taxon>
        <taxon>Viridiplantae</taxon>
        <taxon>Streptophyta</taxon>
        <taxon>Embryophyta</taxon>
        <taxon>Tracheophyta</taxon>
        <taxon>Spermatophyta</taxon>
        <taxon>Magnoliopsida</taxon>
        <taxon>Magnoliidae</taxon>
        <taxon>Laurales</taxon>
        <taxon>Lauraceae</taxon>
        <taxon>Cinnamomum</taxon>
    </lineage>
</organism>
<protein>
    <submittedName>
        <fullName evidence="1">Uncharacterized protein</fullName>
    </submittedName>
</protein>